<comment type="caution">
    <text evidence="4">The sequence shown here is derived from an EMBL/GenBank/DDBJ whole genome shotgun (WGS) entry which is preliminary data.</text>
</comment>
<evidence type="ECO:0000259" key="3">
    <source>
        <dbReference type="PROSITE" id="PS50157"/>
    </source>
</evidence>
<dbReference type="AlphaFoldDB" id="A0A8T2SF24"/>
<dbReference type="PROSITE" id="PS00028">
    <property type="entry name" value="ZINC_FINGER_C2H2_1"/>
    <property type="match status" value="1"/>
</dbReference>
<feature type="domain" description="C2H2-type" evidence="3">
    <location>
        <begin position="141"/>
        <end position="164"/>
    </location>
</feature>
<organism evidence="4 5">
    <name type="scientific">Ceratopteris richardii</name>
    <name type="common">Triangle waterfern</name>
    <dbReference type="NCBI Taxonomy" id="49495"/>
    <lineage>
        <taxon>Eukaryota</taxon>
        <taxon>Viridiplantae</taxon>
        <taxon>Streptophyta</taxon>
        <taxon>Embryophyta</taxon>
        <taxon>Tracheophyta</taxon>
        <taxon>Polypodiopsida</taxon>
        <taxon>Polypodiidae</taxon>
        <taxon>Polypodiales</taxon>
        <taxon>Pteridineae</taxon>
        <taxon>Pteridaceae</taxon>
        <taxon>Parkerioideae</taxon>
        <taxon>Ceratopteris</taxon>
    </lineage>
</organism>
<dbReference type="OMA" id="PEINHRN"/>
<evidence type="ECO:0000256" key="1">
    <source>
        <dbReference type="PROSITE-ProRule" id="PRU00042"/>
    </source>
</evidence>
<dbReference type="OrthoDB" id="191139at2759"/>
<evidence type="ECO:0000313" key="4">
    <source>
        <dbReference type="EMBL" id="KAH7331061.1"/>
    </source>
</evidence>
<feature type="region of interest" description="Disordered" evidence="2">
    <location>
        <begin position="345"/>
        <end position="408"/>
    </location>
</feature>
<dbReference type="PROSITE" id="PS50157">
    <property type="entry name" value="ZINC_FINGER_C2H2_2"/>
    <property type="match status" value="1"/>
</dbReference>
<dbReference type="GO" id="GO:0008270">
    <property type="term" value="F:zinc ion binding"/>
    <property type="evidence" value="ECO:0007669"/>
    <property type="project" value="UniProtKB-KW"/>
</dbReference>
<feature type="compositionally biased region" description="Low complexity" evidence="2">
    <location>
        <begin position="610"/>
        <end position="627"/>
    </location>
</feature>
<keyword evidence="1" id="KW-0862">Zinc</keyword>
<dbReference type="EMBL" id="CM035425">
    <property type="protein sequence ID" value="KAH7331061.1"/>
    <property type="molecule type" value="Genomic_DNA"/>
</dbReference>
<feature type="compositionally biased region" description="Basic and acidic residues" evidence="2">
    <location>
        <begin position="355"/>
        <end position="365"/>
    </location>
</feature>
<dbReference type="PANTHER" id="PTHR36055:SF1">
    <property type="entry name" value="C2H2-LIKE ZINC FINGER PROTEIN"/>
    <property type="match status" value="1"/>
</dbReference>
<feature type="region of interest" description="Disordered" evidence="2">
    <location>
        <begin position="558"/>
        <end position="589"/>
    </location>
</feature>
<feature type="region of interest" description="Disordered" evidence="2">
    <location>
        <begin position="610"/>
        <end position="631"/>
    </location>
</feature>
<dbReference type="SMART" id="SM00355">
    <property type="entry name" value="ZnF_C2H2"/>
    <property type="match status" value="1"/>
</dbReference>
<dbReference type="Proteomes" id="UP000825935">
    <property type="component" value="Chromosome 20"/>
</dbReference>
<proteinExistence type="predicted"/>
<sequence>MKAREQEAVDDLLKNTPKIDLFPLFNKLDKSTFQLFNWFDILEQQSSNLGCGASNLDSDLDFKGTRQQESVKLELTGRSTISKDVLKPNLKSGNMFGRGLQTSGEKYSTVNFTEAMQAFAKAAKAGDLPSWQLMSNKTQMHKCEKCSLEFCSPFNLRRHMRAMHRRPLNGDKEDLRKKREQIAAFWDKLNMEDASEIVSAKNLSVMDLTATSIVRALSSQLQQQSSLLLLPQSYIKIATSLLDLVQNKNLKEPPKSEELFAILEDASEKNMLFGVTSSSMHRCVFDSDAERVGLESKNLAASLGFLVEYKLVRAWMDDKDAEALRCQKALVEEEEAAQKRQAMLLERKKQKKLRQKELKDKEKKSNQPGRLQDLKLEVFPREGEDSLTATQSSPSSIASSGLESHSTETAQMVNGDCEDLNSSTSCFEAGHAYGSSDDAGIANSEFCNHDGLQKVEMLNEAVEEAHAGSSAGFFLNGTGWKERRQTDATYSTCNGRQPYNKDRKYYDYQHGSQRLVRSSHGIGSECFTPKYGHYREKLPVSRRPTPVTGVSHAVWARKTPQSVSNSESLERNVVEGRDDLTGARLTGQSDQAEIDAQTYNAKSEKLLSRASSLSSDSSTSQSSVSISARVGAEEQDTLQTNLMPVSLAPDNLLIEGDFGGSTALVIGSVTIPLEHPFTASKSDGALNESYQHSDPKSGSKSAASDGHFSCLIPHSSEYPQVLYASSTSNVETVYQSSLHEDSNVLVRSHGSTMQSKSAVKVWRPVTPGEHGSPCSLEASAAGVEKSYETDSCPQAGQGGIDLRSCCQIEMDSSSCAADMDTVKKDQVILRTSTNTTVLSLSEDNQQLSEPTLGRYHLQLQTFLAQRKMLILDCVPIFILKNRRSIFNTQAALFLQVGGGPDHPLISSIIKSWTKQRV</sequence>
<accession>A0A8T2SF24</accession>
<protein>
    <recommendedName>
        <fullName evidence="3">C2H2-type domain-containing protein</fullName>
    </recommendedName>
</protein>
<keyword evidence="1" id="KW-0479">Metal-binding</keyword>
<feature type="compositionally biased region" description="Basic and acidic residues" evidence="2">
    <location>
        <begin position="372"/>
        <end position="384"/>
    </location>
</feature>
<gene>
    <name evidence="4" type="ORF">KP509_20G013800</name>
</gene>
<feature type="compositionally biased region" description="Basic and acidic residues" evidence="2">
    <location>
        <begin position="568"/>
        <end position="581"/>
    </location>
</feature>
<reference evidence="4" key="1">
    <citation type="submission" date="2021-08" db="EMBL/GenBank/DDBJ databases">
        <title>WGS assembly of Ceratopteris richardii.</title>
        <authorList>
            <person name="Marchant D.B."/>
            <person name="Chen G."/>
            <person name="Jenkins J."/>
            <person name="Shu S."/>
            <person name="Leebens-Mack J."/>
            <person name="Grimwood J."/>
            <person name="Schmutz J."/>
            <person name="Soltis P."/>
            <person name="Soltis D."/>
            <person name="Chen Z.-H."/>
        </authorList>
    </citation>
    <scope>NUCLEOTIDE SEQUENCE</scope>
    <source>
        <strain evidence="4">Whitten #5841</strain>
        <tissue evidence="4">Leaf</tissue>
    </source>
</reference>
<evidence type="ECO:0000256" key="2">
    <source>
        <dbReference type="SAM" id="MobiDB-lite"/>
    </source>
</evidence>
<keyword evidence="5" id="KW-1185">Reference proteome</keyword>
<feature type="region of interest" description="Disordered" evidence="2">
    <location>
        <begin position="682"/>
        <end position="704"/>
    </location>
</feature>
<dbReference type="InterPro" id="IPR013087">
    <property type="entry name" value="Znf_C2H2_type"/>
</dbReference>
<dbReference type="PANTHER" id="PTHR36055">
    <property type="entry name" value="C2H2-LIKE ZINC FINGER PROTEIN"/>
    <property type="match status" value="1"/>
</dbReference>
<evidence type="ECO:0000313" key="5">
    <source>
        <dbReference type="Proteomes" id="UP000825935"/>
    </source>
</evidence>
<name>A0A8T2SF24_CERRI</name>
<keyword evidence="1" id="KW-0863">Zinc-finger</keyword>
<feature type="compositionally biased region" description="Low complexity" evidence="2">
    <location>
        <begin position="392"/>
        <end position="404"/>
    </location>
</feature>